<keyword evidence="1" id="KW-0547">Nucleotide-binding</keyword>
<keyword evidence="2" id="KW-0067">ATP-binding</keyword>
<evidence type="ECO:0000256" key="1">
    <source>
        <dbReference type="ARBA" id="ARBA00022741"/>
    </source>
</evidence>
<feature type="transmembrane region" description="Helical" evidence="3">
    <location>
        <begin position="16"/>
        <end position="37"/>
    </location>
</feature>
<evidence type="ECO:0000313" key="5">
    <source>
        <dbReference type="EMBL" id="TVY12109.1"/>
    </source>
</evidence>
<protein>
    <submittedName>
        <fullName evidence="5">Putative AAA+ ATPase</fullName>
    </submittedName>
</protein>
<dbReference type="EMBL" id="VIAE01000011">
    <property type="protein sequence ID" value="TVY12109.1"/>
    <property type="molecule type" value="Genomic_DNA"/>
</dbReference>
<dbReference type="RefSeq" id="WP_144658536.1">
    <property type="nucleotide sequence ID" value="NZ_VIAE01000011.1"/>
</dbReference>
<dbReference type="InterPro" id="IPR050168">
    <property type="entry name" value="AAA_ATPase_domain"/>
</dbReference>
<accession>A0A559KJ24</accession>
<sequence length="434" mass="49512">MIIKKEKIKNIDIQHVVLFIITLITLISFILALIVFLKPNNKLPDYHSSDDNVNEGKIGNSSSEEGNSLQPLLEALTPPENNFSHFKNFKDCYGLEGAIKKLQEAQKRFRLENYKNYLLKFKEPRETFMDPEPAKLLPNSFPKGVVLFGPPGTGKTLLAQCFAKESEMNFYIITPANSLKEIEDIFRKARKNSPAVIFADEAEEIVKSRTSNSLDPGDSKKTDLLLAEIDGVKSDPEKPVYFIAATNHLDKIDNAILSRLEKIKIGYLNEDQRLGFLEKIMKQYKYDADVIPYLKTIVEKFNNALQKPESYAKAIQKGLIISAIGNKIPKGQLSTMDDDNQKEEMENLWKKTHKQKQLPTDYDIEDLENVKKHFYDLQSNRKLEMLITNAANKAGYHSHESIIIADLEEAFEEFFGHQTDYGKTNASIRDILSQ</sequence>
<dbReference type="InterPro" id="IPR003959">
    <property type="entry name" value="ATPase_AAA_core"/>
</dbReference>
<comment type="caution">
    <text evidence="5">The sequence shown here is derived from an EMBL/GenBank/DDBJ whole genome shotgun (WGS) entry which is preliminary data.</text>
</comment>
<name>A0A559KJ24_9MOLU</name>
<evidence type="ECO:0000313" key="6">
    <source>
        <dbReference type="Proteomes" id="UP000320078"/>
    </source>
</evidence>
<proteinExistence type="predicted"/>
<dbReference type="OrthoDB" id="385926at2"/>
<dbReference type="Proteomes" id="UP000320078">
    <property type="component" value="Unassembled WGS sequence"/>
</dbReference>
<keyword evidence="6" id="KW-1185">Reference proteome</keyword>
<reference evidence="5 6" key="1">
    <citation type="submission" date="2019-06" db="EMBL/GenBank/DDBJ databases">
        <title>Draft Genome Sequence of Candidatus Phytoplasma pini-Related Strain MDPP: A Resource for Comparative Genomics of Gymnosperm-infecting Phytoplasmas.</title>
        <authorList>
            <person name="Cai W."/>
            <person name="Costanzo S."/>
            <person name="Shao J."/>
            <person name="Zhao Y."/>
            <person name="Davis R."/>
        </authorList>
    </citation>
    <scope>NUCLEOTIDE SEQUENCE [LARGE SCALE GENOMIC DNA]</scope>
    <source>
        <strain evidence="5 6">MDPP</strain>
    </source>
</reference>
<dbReference type="Pfam" id="PF00004">
    <property type="entry name" value="AAA"/>
    <property type="match status" value="1"/>
</dbReference>
<organism evidence="5 6">
    <name type="scientific">Candidatus Phytoplasma pini</name>
    <dbReference type="NCBI Taxonomy" id="267362"/>
    <lineage>
        <taxon>Bacteria</taxon>
        <taxon>Bacillati</taxon>
        <taxon>Mycoplasmatota</taxon>
        <taxon>Mollicutes</taxon>
        <taxon>Acholeplasmatales</taxon>
        <taxon>Acholeplasmataceae</taxon>
        <taxon>Candidatus Phytoplasma</taxon>
    </lineage>
</organism>
<evidence type="ECO:0000259" key="4">
    <source>
        <dbReference type="SMART" id="SM00382"/>
    </source>
</evidence>
<dbReference type="PANTHER" id="PTHR23077">
    <property type="entry name" value="AAA-FAMILY ATPASE"/>
    <property type="match status" value="1"/>
</dbReference>
<dbReference type="Gene3D" id="3.40.50.300">
    <property type="entry name" value="P-loop containing nucleotide triphosphate hydrolases"/>
    <property type="match status" value="1"/>
</dbReference>
<evidence type="ECO:0000256" key="3">
    <source>
        <dbReference type="SAM" id="Phobius"/>
    </source>
</evidence>
<dbReference type="SUPFAM" id="SSF52540">
    <property type="entry name" value="P-loop containing nucleoside triphosphate hydrolases"/>
    <property type="match status" value="1"/>
</dbReference>
<feature type="domain" description="AAA+ ATPase" evidence="4">
    <location>
        <begin position="141"/>
        <end position="270"/>
    </location>
</feature>
<dbReference type="InterPro" id="IPR003593">
    <property type="entry name" value="AAA+_ATPase"/>
</dbReference>
<dbReference type="GO" id="GO:0005524">
    <property type="term" value="F:ATP binding"/>
    <property type="evidence" value="ECO:0007669"/>
    <property type="project" value="UniProtKB-KW"/>
</dbReference>
<dbReference type="SMART" id="SM00382">
    <property type="entry name" value="AAA"/>
    <property type="match status" value="1"/>
</dbReference>
<keyword evidence="3" id="KW-0472">Membrane</keyword>
<keyword evidence="3" id="KW-1133">Transmembrane helix</keyword>
<dbReference type="GO" id="GO:0016887">
    <property type="term" value="F:ATP hydrolysis activity"/>
    <property type="evidence" value="ECO:0007669"/>
    <property type="project" value="InterPro"/>
</dbReference>
<dbReference type="InterPro" id="IPR027417">
    <property type="entry name" value="P-loop_NTPase"/>
</dbReference>
<gene>
    <name evidence="5" type="ORF">MDPP_00346</name>
</gene>
<evidence type="ECO:0000256" key="2">
    <source>
        <dbReference type="ARBA" id="ARBA00022840"/>
    </source>
</evidence>
<dbReference type="AlphaFoldDB" id="A0A559KJ24"/>
<dbReference type="PANTHER" id="PTHR23077:SF171">
    <property type="entry name" value="NUCLEAR VALOSIN-CONTAINING PROTEIN-LIKE"/>
    <property type="match status" value="1"/>
</dbReference>
<keyword evidence="3" id="KW-0812">Transmembrane</keyword>